<dbReference type="EMBL" id="JANFQF010000008">
    <property type="protein sequence ID" value="MCQ4119869.1"/>
    <property type="molecule type" value="Genomic_DNA"/>
</dbReference>
<organism evidence="2 3">
    <name type="scientific">Rhodococcus tibetensis</name>
    <dbReference type="NCBI Taxonomy" id="2965064"/>
    <lineage>
        <taxon>Bacteria</taxon>
        <taxon>Bacillati</taxon>
        <taxon>Actinomycetota</taxon>
        <taxon>Actinomycetes</taxon>
        <taxon>Mycobacteriales</taxon>
        <taxon>Nocardiaceae</taxon>
        <taxon>Rhodococcus</taxon>
    </lineage>
</organism>
<feature type="compositionally biased region" description="Low complexity" evidence="1">
    <location>
        <begin position="192"/>
        <end position="202"/>
    </location>
</feature>
<feature type="compositionally biased region" description="Polar residues" evidence="1">
    <location>
        <begin position="250"/>
        <end position="266"/>
    </location>
</feature>
<gene>
    <name evidence="2" type="ORF">NOF53_11920</name>
</gene>
<evidence type="ECO:0000256" key="1">
    <source>
        <dbReference type="SAM" id="MobiDB-lite"/>
    </source>
</evidence>
<dbReference type="Gene3D" id="1.10.30.50">
    <property type="match status" value="1"/>
</dbReference>
<dbReference type="RefSeq" id="WP_255968425.1">
    <property type="nucleotide sequence ID" value="NZ_JANFQF010000008.1"/>
</dbReference>
<accession>A0ABT1QC90</accession>
<evidence type="ECO:0000313" key="3">
    <source>
        <dbReference type="Proteomes" id="UP001524501"/>
    </source>
</evidence>
<evidence type="ECO:0000313" key="2">
    <source>
        <dbReference type="EMBL" id="MCQ4119869.1"/>
    </source>
</evidence>
<feature type="compositionally biased region" description="Pro residues" evidence="1">
    <location>
        <begin position="175"/>
        <end position="185"/>
    </location>
</feature>
<feature type="compositionally biased region" description="Polar residues" evidence="1">
    <location>
        <begin position="208"/>
        <end position="241"/>
    </location>
</feature>
<sequence>MAGPSRVDVMVAVSIYAGYMSEIEVDGRTAYKLIDDDHDFLHLRLREEIDWEKQRKSDNSNPALIVPVRLRDGDACRWCGKVVDWSAKTGGRAGTYDHLVPGQGATIDTYVVCCRSCNASKGKGAHPEKHPNLYDAPVQPYFSRHSIDWLTENNWRKDQGLPVPPRPRKVVAPGTPAPGTQPPATPKMHGQSPATAASSATTGERPDNQSGHAGTPDQNSTTHGSDTPAQRTDTMSATAASSERPDHVSATATNTGADQHEPQSWQDPDKIPQDPIRAQTANPVGTGRGGSGRDGSGRDGSPALPPPSDSRSANPRKSSRGRRRRKPRSSQKLTPGRTND</sequence>
<keyword evidence="3" id="KW-1185">Reference proteome</keyword>
<feature type="region of interest" description="Disordered" evidence="1">
    <location>
        <begin position="156"/>
        <end position="340"/>
    </location>
</feature>
<dbReference type="Proteomes" id="UP001524501">
    <property type="component" value="Unassembled WGS sequence"/>
</dbReference>
<comment type="caution">
    <text evidence="2">The sequence shown here is derived from an EMBL/GenBank/DDBJ whole genome shotgun (WGS) entry which is preliminary data.</text>
</comment>
<feature type="compositionally biased region" description="Polar residues" evidence="1">
    <location>
        <begin position="331"/>
        <end position="340"/>
    </location>
</feature>
<proteinExistence type="predicted"/>
<protein>
    <recommendedName>
        <fullName evidence="4">HNH endonuclease</fullName>
    </recommendedName>
</protein>
<feature type="compositionally biased region" description="Basic residues" evidence="1">
    <location>
        <begin position="317"/>
        <end position="329"/>
    </location>
</feature>
<evidence type="ECO:0008006" key="4">
    <source>
        <dbReference type="Google" id="ProtNLM"/>
    </source>
</evidence>
<reference evidence="2 3" key="1">
    <citation type="submission" date="2022-07" db="EMBL/GenBank/DDBJ databases">
        <title>Degradation activity of malathion, p-nitrophenol and potential low-temperature adaptation strategy of Rhodococcus sp. FXJ9.536.</title>
        <authorList>
            <person name="Huang J."/>
            <person name="Huang Y."/>
        </authorList>
    </citation>
    <scope>NUCLEOTIDE SEQUENCE [LARGE SCALE GENOMIC DNA]</scope>
    <source>
        <strain evidence="2 3">FXJ9.536</strain>
    </source>
</reference>
<name>A0ABT1QC90_9NOCA</name>